<comment type="caution">
    <text evidence="1">The sequence shown here is derived from an EMBL/GenBank/DDBJ whole genome shotgun (WGS) entry which is preliminary data.</text>
</comment>
<evidence type="ECO:0000313" key="2">
    <source>
        <dbReference type="Proteomes" id="UP000016646"/>
    </source>
</evidence>
<organism evidence="1 2">
    <name type="scientific">Treponema socranskii subsp. socranskii VPI DR56BR1116 = ATCC 35536</name>
    <dbReference type="NCBI Taxonomy" id="1125725"/>
    <lineage>
        <taxon>Bacteria</taxon>
        <taxon>Pseudomonadati</taxon>
        <taxon>Spirochaetota</taxon>
        <taxon>Spirochaetia</taxon>
        <taxon>Spirochaetales</taxon>
        <taxon>Treponemataceae</taxon>
        <taxon>Treponema</taxon>
    </lineage>
</organism>
<evidence type="ECO:0000313" key="1">
    <source>
        <dbReference type="EMBL" id="ERK00133.1"/>
    </source>
</evidence>
<protein>
    <submittedName>
        <fullName evidence="1">Uncharacterized protein</fullName>
    </submittedName>
</protein>
<dbReference type="Proteomes" id="UP000016646">
    <property type="component" value="Unassembled WGS sequence"/>
</dbReference>
<keyword evidence="2" id="KW-1185">Reference proteome</keyword>
<dbReference type="EMBL" id="AVQI01000068">
    <property type="protein sequence ID" value="ERK00133.1"/>
    <property type="molecule type" value="Genomic_DNA"/>
</dbReference>
<gene>
    <name evidence="1" type="ORF">HMPREF0860_2121</name>
</gene>
<reference evidence="1 2" key="1">
    <citation type="submission" date="2013-08" db="EMBL/GenBank/DDBJ databases">
        <authorList>
            <person name="Durkin A.S."/>
            <person name="Haft D.R."/>
            <person name="McCorrison J."/>
            <person name="Torralba M."/>
            <person name="Gillis M."/>
            <person name="Haft D.H."/>
            <person name="Methe B."/>
            <person name="Sutton G."/>
            <person name="Nelson K.E."/>
        </authorList>
    </citation>
    <scope>NUCLEOTIDE SEQUENCE [LARGE SCALE GENOMIC DNA]</scope>
    <source>
        <strain evidence="1 2">ATCC 35536</strain>
    </source>
</reference>
<sequence length="39" mass="4531">MRTPIPASAAAGKIVLFEAKERVRILARQNPRIRARYYF</sequence>
<accession>A0ABN0P336</accession>
<proteinExistence type="predicted"/>
<name>A0ABN0P336_TRESO</name>